<evidence type="ECO:0000313" key="3">
    <source>
        <dbReference type="EMBL" id="SEG54973.1"/>
    </source>
</evidence>
<dbReference type="EMBL" id="FNVA01000006">
    <property type="protein sequence ID" value="SEG54973.1"/>
    <property type="molecule type" value="Genomic_DNA"/>
</dbReference>
<organism evidence="3 4">
    <name type="scientific">Bryocella elongata</name>
    <dbReference type="NCBI Taxonomy" id="863522"/>
    <lineage>
        <taxon>Bacteria</taxon>
        <taxon>Pseudomonadati</taxon>
        <taxon>Acidobacteriota</taxon>
        <taxon>Terriglobia</taxon>
        <taxon>Terriglobales</taxon>
        <taxon>Acidobacteriaceae</taxon>
        <taxon>Bryocella</taxon>
    </lineage>
</organism>
<name>A0A1H6B270_9BACT</name>
<evidence type="ECO:0000256" key="2">
    <source>
        <dbReference type="SAM" id="SignalP"/>
    </source>
</evidence>
<dbReference type="AlphaFoldDB" id="A0A1H6B270"/>
<dbReference type="RefSeq" id="WP_235011670.1">
    <property type="nucleotide sequence ID" value="NZ_FNVA01000006.1"/>
</dbReference>
<feature type="chain" id="PRO_5009293274" evidence="2">
    <location>
        <begin position="28"/>
        <end position="122"/>
    </location>
</feature>
<dbReference type="Proteomes" id="UP000236728">
    <property type="component" value="Unassembled WGS sequence"/>
</dbReference>
<feature type="region of interest" description="Disordered" evidence="1">
    <location>
        <begin position="30"/>
        <end position="52"/>
    </location>
</feature>
<sequence>MNTAMTATTRFATALLGFSLIAGAAIAQPQQYYQGPPPPPPQQGWEAPPPQFAAAWQRGYKDGVYGARKDFENHRPPSPMNRDEYRNPHFIAPPDRRDYREGFRHGYQVAVHNIYGPGYRNY</sequence>
<gene>
    <name evidence="3" type="ORF">SAMN05421819_3458</name>
</gene>
<feature type="signal peptide" evidence="2">
    <location>
        <begin position="1"/>
        <end position="27"/>
    </location>
</feature>
<protein>
    <submittedName>
        <fullName evidence="3">Uncharacterized protein</fullName>
    </submittedName>
</protein>
<proteinExistence type="predicted"/>
<evidence type="ECO:0000313" key="4">
    <source>
        <dbReference type="Proteomes" id="UP000236728"/>
    </source>
</evidence>
<keyword evidence="4" id="KW-1185">Reference proteome</keyword>
<feature type="compositionally biased region" description="Basic and acidic residues" evidence="1">
    <location>
        <begin position="67"/>
        <end position="87"/>
    </location>
</feature>
<evidence type="ECO:0000256" key="1">
    <source>
        <dbReference type="SAM" id="MobiDB-lite"/>
    </source>
</evidence>
<feature type="compositionally biased region" description="Pro residues" evidence="1">
    <location>
        <begin position="35"/>
        <end position="51"/>
    </location>
</feature>
<reference evidence="3 4" key="1">
    <citation type="submission" date="2016-10" db="EMBL/GenBank/DDBJ databases">
        <authorList>
            <person name="de Groot N.N."/>
        </authorList>
    </citation>
    <scope>NUCLEOTIDE SEQUENCE [LARGE SCALE GENOMIC DNA]</scope>
    <source>
        <strain evidence="3 4">DSM 22489</strain>
    </source>
</reference>
<feature type="region of interest" description="Disordered" evidence="1">
    <location>
        <begin position="66"/>
        <end position="97"/>
    </location>
</feature>
<accession>A0A1H6B270</accession>
<keyword evidence="2" id="KW-0732">Signal</keyword>